<dbReference type="GO" id="GO:0000340">
    <property type="term" value="F:RNA 7-methylguanosine cap binding"/>
    <property type="evidence" value="ECO:0007669"/>
    <property type="project" value="InterPro"/>
</dbReference>
<reference evidence="4" key="1">
    <citation type="submission" date="2020-06" db="EMBL/GenBank/DDBJ databases">
        <title>Draft genome of Bugula neritina, a colonial animal packing powerful symbionts and potential medicines.</title>
        <authorList>
            <person name="Rayko M."/>
        </authorList>
    </citation>
    <scope>NUCLEOTIDE SEQUENCE [LARGE SCALE GENOMIC DNA]</scope>
    <source>
        <strain evidence="4">Kwan_BN1</strain>
    </source>
</reference>
<sequence>MDVDVSTELALSTDDEVEEESATSRLSEKKIENLKISIDNEFDAEAGVTFVKLEPETQSPQSEDTAVHIIKPFVQRSRSKNNSYFTKDQVKVYSNSMAGNFEVGIDMSSEDAKSKREERAKRFGMENMEVITPQYDVESLYQSLGITPADLKRSGLMEVRTNTILLRGVNEMSTDDIFNYFAKYPPTSLEWIDDSLCNLIYANTHDCNRALFNMSHPITTKISAQTGSGVSKETSTGADNSINSLDGSLDINADKQTDSTQTSEGNTTPNTCPSGAAEVYIDESEVPPGKWRVGTSASDVKCRLFMRLATKGDIKKKGAERSSQYYRKYGNPNYGGMQGLISMSKKQRFWKQQNRKLEKEAKEVVAGSRSKVTYDEGDVVGDIYTENEADARSRLTENGSKERDSIQGRRKRGWQLTADTEDIAEYLDQSVPGKKSKPTKKMAADEEEERRRLLRLKAEAVFSAMDVRSNILQKREARRRELPVEMNQPIIKHEKVNPDLRNRLSRRNDWYS</sequence>
<feature type="region of interest" description="Disordered" evidence="3">
    <location>
        <begin position="390"/>
        <end position="413"/>
    </location>
</feature>
<evidence type="ECO:0000313" key="5">
    <source>
        <dbReference type="Proteomes" id="UP000593567"/>
    </source>
</evidence>
<dbReference type="EMBL" id="VXIV02000469">
    <property type="protein sequence ID" value="KAF6038113.1"/>
    <property type="molecule type" value="Genomic_DNA"/>
</dbReference>
<comment type="similarity">
    <text evidence="1">Belongs to the NCBP3 family.</text>
</comment>
<evidence type="ECO:0000256" key="3">
    <source>
        <dbReference type="SAM" id="MobiDB-lite"/>
    </source>
</evidence>
<protein>
    <recommendedName>
        <fullName evidence="2">Nuclear cap-binding protein subunit 3</fullName>
    </recommendedName>
</protein>
<dbReference type="InterPro" id="IPR019416">
    <property type="entry name" value="NCBP3"/>
</dbReference>
<dbReference type="PANTHER" id="PTHR16291">
    <property type="entry name" value="NUCLEAR CAP-BINDING PROTEIN SUBUNIT 3"/>
    <property type="match status" value="1"/>
</dbReference>
<feature type="region of interest" description="Disordered" evidence="3">
    <location>
        <begin position="428"/>
        <end position="448"/>
    </location>
</feature>
<dbReference type="Proteomes" id="UP000593567">
    <property type="component" value="Unassembled WGS sequence"/>
</dbReference>
<dbReference type="AlphaFoldDB" id="A0A7J7KIQ5"/>
<comment type="caution">
    <text evidence="4">The sequence shown here is derived from an EMBL/GenBank/DDBJ whole genome shotgun (WGS) entry which is preliminary data.</text>
</comment>
<evidence type="ECO:0000256" key="2">
    <source>
        <dbReference type="ARBA" id="ARBA00019876"/>
    </source>
</evidence>
<dbReference type="Pfam" id="PF10309">
    <property type="entry name" value="NCBP3"/>
    <property type="match status" value="1"/>
</dbReference>
<dbReference type="GO" id="GO:0003729">
    <property type="term" value="F:mRNA binding"/>
    <property type="evidence" value="ECO:0007669"/>
    <property type="project" value="InterPro"/>
</dbReference>
<evidence type="ECO:0000313" key="4">
    <source>
        <dbReference type="EMBL" id="KAF6038113.1"/>
    </source>
</evidence>
<feature type="compositionally biased region" description="Basic and acidic residues" evidence="3">
    <location>
        <begin position="390"/>
        <end position="407"/>
    </location>
</feature>
<feature type="region of interest" description="Disordered" evidence="3">
    <location>
        <begin position="1"/>
        <end position="24"/>
    </location>
</feature>
<keyword evidence="5" id="KW-1185">Reference proteome</keyword>
<feature type="region of interest" description="Disordered" evidence="3">
    <location>
        <begin position="224"/>
        <end position="275"/>
    </location>
</feature>
<dbReference type="GO" id="GO:0005634">
    <property type="term" value="C:nucleus"/>
    <property type="evidence" value="ECO:0007669"/>
    <property type="project" value="TreeGrafter"/>
</dbReference>
<proteinExistence type="inferred from homology"/>
<organism evidence="4 5">
    <name type="scientific">Bugula neritina</name>
    <name type="common">Brown bryozoan</name>
    <name type="synonym">Sertularia neritina</name>
    <dbReference type="NCBI Taxonomy" id="10212"/>
    <lineage>
        <taxon>Eukaryota</taxon>
        <taxon>Metazoa</taxon>
        <taxon>Spiralia</taxon>
        <taxon>Lophotrochozoa</taxon>
        <taxon>Bryozoa</taxon>
        <taxon>Gymnolaemata</taxon>
        <taxon>Cheilostomatida</taxon>
        <taxon>Flustrina</taxon>
        <taxon>Buguloidea</taxon>
        <taxon>Bugulidae</taxon>
        <taxon>Bugula</taxon>
    </lineage>
</organism>
<evidence type="ECO:0000256" key="1">
    <source>
        <dbReference type="ARBA" id="ARBA00006069"/>
    </source>
</evidence>
<gene>
    <name evidence="4" type="ORF">EB796_003589</name>
</gene>
<accession>A0A7J7KIQ5</accession>
<feature type="compositionally biased region" description="Polar residues" evidence="3">
    <location>
        <begin position="224"/>
        <end position="246"/>
    </location>
</feature>
<dbReference type="PANTHER" id="PTHR16291:SF0">
    <property type="entry name" value="NUCLEAR CAP-BINDING PROTEIN SUBUNIT 3"/>
    <property type="match status" value="1"/>
</dbReference>
<feature type="compositionally biased region" description="Polar residues" evidence="3">
    <location>
        <begin position="258"/>
        <end position="273"/>
    </location>
</feature>
<dbReference type="OrthoDB" id="422106at2759"/>
<name>A0A7J7KIQ5_BUGNE</name>